<evidence type="ECO:0000256" key="2">
    <source>
        <dbReference type="ARBA" id="ARBA00022448"/>
    </source>
</evidence>
<keyword evidence="7 9" id="KW-1133">Transmembrane helix</keyword>
<reference evidence="12" key="1">
    <citation type="submission" date="2021-04" db="EMBL/GenBank/DDBJ databases">
        <authorList>
            <person name="Rodrigo-Torres L."/>
            <person name="Arahal R. D."/>
            <person name="Lucena T."/>
        </authorList>
    </citation>
    <scope>NUCLEOTIDE SEQUENCE</scope>
    <source>
        <strain evidence="12">AS29M-1</strain>
    </source>
</reference>
<dbReference type="EMBL" id="OU015584">
    <property type="protein sequence ID" value="CAG5080803.1"/>
    <property type="molecule type" value="Genomic_DNA"/>
</dbReference>
<dbReference type="FunFam" id="3.40.50.300:FF:000221">
    <property type="entry name" value="Multidrug ABC transporter ATP-binding protein"/>
    <property type="match status" value="1"/>
</dbReference>
<keyword evidence="12" id="KW-0378">Hydrolase</keyword>
<proteinExistence type="predicted"/>
<dbReference type="GO" id="GO:0015421">
    <property type="term" value="F:ABC-type oligopeptide transporter activity"/>
    <property type="evidence" value="ECO:0007669"/>
    <property type="project" value="TreeGrafter"/>
</dbReference>
<dbReference type="Pfam" id="PF00005">
    <property type="entry name" value="ABC_tran"/>
    <property type="match status" value="1"/>
</dbReference>
<dbReference type="InterPro" id="IPR003593">
    <property type="entry name" value="AAA+_ATPase"/>
</dbReference>
<dbReference type="PANTHER" id="PTHR43394">
    <property type="entry name" value="ATP-DEPENDENT PERMEASE MDL1, MITOCHONDRIAL"/>
    <property type="match status" value="1"/>
</dbReference>
<evidence type="ECO:0000256" key="8">
    <source>
        <dbReference type="ARBA" id="ARBA00023136"/>
    </source>
</evidence>
<keyword evidence="4 9" id="KW-0812">Transmembrane</keyword>
<evidence type="ECO:0000256" key="3">
    <source>
        <dbReference type="ARBA" id="ARBA00022475"/>
    </source>
</evidence>
<feature type="transmembrane region" description="Helical" evidence="9">
    <location>
        <begin position="168"/>
        <end position="184"/>
    </location>
</feature>
<evidence type="ECO:0000313" key="13">
    <source>
        <dbReference type="Proteomes" id="UP000683507"/>
    </source>
</evidence>
<dbReference type="PANTHER" id="PTHR43394:SF1">
    <property type="entry name" value="ATP-BINDING CASSETTE SUB-FAMILY B MEMBER 10, MITOCHONDRIAL"/>
    <property type="match status" value="1"/>
</dbReference>
<dbReference type="InterPro" id="IPR017871">
    <property type="entry name" value="ABC_transporter-like_CS"/>
</dbReference>
<comment type="subcellular location">
    <subcellularLocation>
        <location evidence="1">Cell membrane</location>
        <topology evidence="1">Multi-pass membrane protein</topology>
    </subcellularLocation>
</comment>
<evidence type="ECO:0000313" key="12">
    <source>
        <dbReference type="EMBL" id="CAG5080803.1"/>
    </source>
</evidence>
<name>A0A916JLT0_9FLAO</name>
<dbReference type="SUPFAM" id="SSF90123">
    <property type="entry name" value="ABC transporter transmembrane region"/>
    <property type="match status" value="1"/>
</dbReference>
<evidence type="ECO:0000256" key="6">
    <source>
        <dbReference type="ARBA" id="ARBA00022840"/>
    </source>
</evidence>
<dbReference type="GO" id="GO:0005524">
    <property type="term" value="F:ATP binding"/>
    <property type="evidence" value="ECO:0007669"/>
    <property type="project" value="UniProtKB-KW"/>
</dbReference>
<dbReference type="EC" id="3.6.3.-" evidence="12"/>
<evidence type="ECO:0000259" key="11">
    <source>
        <dbReference type="PROSITE" id="PS50929"/>
    </source>
</evidence>
<dbReference type="InterPro" id="IPR011527">
    <property type="entry name" value="ABC1_TM_dom"/>
</dbReference>
<protein>
    <submittedName>
        <fullName evidence="12">Multidrug resistance ABC transporter ATP-binding/permease protein YheI</fullName>
        <ecNumber evidence="12">3.6.3.-</ecNumber>
    </submittedName>
</protein>
<keyword evidence="2" id="KW-0813">Transport</keyword>
<dbReference type="InterPro" id="IPR036640">
    <property type="entry name" value="ABC1_TM_sf"/>
</dbReference>
<feature type="domain" description="ABC transmembrane type-1" evidence="11">
    <location>
        <begin position="19"/>
        <end position="311"/>
    </location>
</feature>
<keyword evidence="5" id="KW-0547">Nucleotide-binding</keyword>
<dbReference type="AlphaFoldDB" id="A0A916JLT0"/>
<feature type="transmembrane region" description="Helical" evidence="9">
    <location>
        <begin position="143"/>
        <end position="162"/>
    </location>
</feature>
<evidence type="ECO:0000256" key="5">
    <source>
        <dbReference type="ARBA" id="ARBA00022741"/>
    </source>
</evidence>
<accession>A0A916JLT0</accession>
<dbReference type="Pfam" id="PF00664">
    <property type="entry name" value="ABC_membrane"/>
    <property type="match status" value="1"/>
</dbReference>
<keyword evidence="13" id="KW-1185">Reference proteome</keyword>
<feature type="transmembrane region" description="Helical" evidence="9">
    <location>
        <begin position="246"/>
        <end position="270"/>
    </location>
</feature>
<sequence length="585" mass="66419">MKHLRHLNKYFVKYKWLLLLGILFIAATNFFKVLMPQTFGAIADLIENQMKAATSKDPDAVFYEGLSLFGIFLGYALINTFFLFLTRQTIIVMSRLIEYDLKNEIYDKYQKLSYSFYKVNSTGDVMNRISEDVNHTRMYLGPAVMYTINVFFLFLFVIYFMIEKNAELTLYVLAPLPVMSYIIFKVSSRINKKSEAVQKKQSALSTFVQETFSGIRVLKAFGREQHFDQEFDTEAENYKRASLSLAWTNSLFIPTIVGLIGLSTIITIYVGGTKVIGGTLDIGDITEFMIYVNFLTWPFASIGWVSSLIQRAAASQKRINEFLHTEIEVQEVEHPVDEPIRSITFDNVSFTYPNTGIQALNGISFTIKQGQTLAITGRTGSGKSTCAALLERLFDVSDGRVMINGHDIKDMSIEGYRKRIGYVPQEVFLFSDTIRNNIAFGLDHDVDDDVIIKAATDAHIHHNIEQFENGYDTKVGERGITLSGGQKQRVSIARAIIRKPEVLIFDDCLSAVDTETEEVILGNLQSIMHGRINVIIGHRISSLMKADKIIVLDEGRVVEEGDHYSLMELNGWYAETYQQQLIEEE</sequence>
<dbReference type="Gene3D" id="1.20.1560.10">
    <property type="entry name" value="ABC transporter type 1, transmembrane domain"/>
    <property type="match status" value="1"/>
</dbReference>
<dbReference type="Gene3D" id="3.40.50.300">
    <property type="entry name" value="P-loop containing nucleotide triphosphate hydrolases"/>
    <property type="match status" value="1"/>
</dbReference>
<organism evidence="12 13">
    <name type="scientific">Parvicella tangerina</name>
    <dbReference type="NCBI Taxonomy" id="2829795"/>
    <lineage>
        <taxon>Bacteria</taxon>
        <taxon>Pseudomonadati</taxon>
        <taxon>Bacteroidota</taxon>
        <taxon>Flavobacteriia</taxon>
        <taxon>Flavobacteriales</taxon>
        <taxon>Parvicellaceae</taxon>
        <taxon>Parvicella</taxon>
    </lineage>
</organism>
<dbReference type="GO" id="GO:0016887">
    <property type="term" value="F:ATP hydrolysis activity"/>
    <property type="evidence" value="ECO:0007669"/>
    <property type="project" value="InterPro"/>
</dbReference>
<dbReference type="SUPFAM" id="SSF52540">
    <property type="entry name" value="P-loop containing nucleoside triphosphate hydrolases"/>
    <property type="match status" value="1"/>
</dbReference>
<evidence type="ECO:0000256" key="9">
    <source>
        <dbReference type="SAM" id="Phobius"/>
    </source>
</evidence>
<dbReference type="Proteomes" id="UP000683507">
    <property type="component" value="Chromosome"/>
</dbReference>
<evidence type="ECO:0000256" key="4">
    <source>
        <dbReference type="ARBA" id="ARBA00022692"/>
    </source>
</evidence>
<feature type="transmembrane region" description="Helical" evidence="9">
    <location>
        <begin position="64"/>
        <end position="85"/>
    </location>
</feature>
<feature type="domain" description="ABC transporter" evidence="10">
    <location>
        <begin position="343"/>
        <end position="579"/>
    </location>
</feature>
<keyword evidence="6 12" id="KW-0067">ATP-binding</keyword>
<evidence type="ECO:0000259" key="10">
    <source>
        <dbReference type="PROSITE" id="PS50893"/>
    </source>
</evidence>
<dbReference type="InterPro" id="IPR003439">
    <property type="entry name" value="ABC_transporter-like_ATP-bd"/>
</dbReference>
<dbReference type="InterPro" id="IPR027417">
    <property type="entry name" value="P-loop_NTPase"/>
</dbReference>
<dbReference type="KEGG" id="ptan:CRYO30217_01448"/>
<dbReference type="PROSITE" id="PS50929">
    <property type="entry name" value="ABC_TM1F"/>
    <property type="match status" value="1"/>
</dbReference>
<feature type="transmembrane region" description="Helical" evidence="9">
    <location>
        <begin position="290"/>
        <end position="309"/>
    </location>
</feature>
<keyword evidence="3" id="KW-1003">Cell membrane</keyword>
<dbReference type="PROSITE" id="PS50893">
    <property type="entry name" value="ABC_TRANSPORTER_2"/>
    <property type="match status" value="1"/>
</dbReference>
<evidence type="ECO:0000256" key="7">
    <source>
        <dbReference type="ARBA" id="ARBA00022989"/>
    </source>
</evidence>
<evidence type="ECO:0000256" key="1">
    <source>
        <dbReference type="ARBA" id="ARBA00004651"/>
    </source>
</evidence>
<dbReference type="InterPro" id="IPR039421">
    <property type="entry name" value="Type_1_exporter"/>
</dbReference>
<dbReference type="CDD" id="cd18541">
    <property type="entry name" value="ABC_6TM_TmrB_like"/>
    <property type="match status" value="1"/>
</dbReference>
<dbReference type="RefSeq" id="WP_258541648.1">
    <property type="nucleotide sequence ID" value="NZ_OU015584.1"/>
</dbReference>
<dbReference type="SMART" id="SM00382">
    <property type="entry name" value="AAA"/>
    <property type="match status" value="1"/>
</dbReference>
<dbReference type="PROSITE" id="PS00211">
    <property type="entry name" value="ABC_TRANSPORTER_1"/>
    <property type="match status" value="1"/>
</dbReference>
<keyword evidence="8 9" id="KW-0472">Membrane</keyword>
<gene>
    <name evidence="12" type="primary">yheI</name>
    <name evidence="12" type="ORF">CRYO30217_01448</name>
</gene>
<dbReference type="GO" id="GO:0005886">
    <property type="term" value="C:plasma membrane"/>
    <property type="evidence" value="ECO:0007669"/>
    <property type="project" value="UniProtKB-SubCell"/>
</dbReference>